<dbReference type="Proteomes" id="UP000784294">
    <property type="component" value="Unassembled WGS sequence"/>
</dbReference>
<feature type="non-terminal residue" evidence="2">
    <location>
        <position position="1"/>
    </location>
</feature>
<accession>A0A448WS26</accession>
<feature type="compositionally biased region" description="Basic residues" evidence="1">
    <location>
        <begin position="420"/>
        <end position="430"/>
    </location>
</feature>
<comment type="caution">
    <text evidence="2">The sequence shown here is derived from an EMBL/GenBank/DDBJ whole genome shotgun (WGS) entry which is preliminary data.</text>
</comment>
<reference evidence="2" key="1">
    <citation type="submission" date="2018-11" db="EMBL/GenBank/DDBJ databases">
        <authorList>
            <consortium name="Pathogen Informatics"/>
        </authorList>
    </citation>
    <scope>NUCLEOTIDE SEQUENCE</scope>
</reference>
<evidence type="ECO:0000313" key="3">
    <source>
        <dbReference type="Proteomes" id="UP000784294"/>
    </source>
</evidence>
<evidence type="ECO:0000256" key="1">
    <source>
        <dbReference type="SAM" id="MobiDB-lite"/>
    </source>
</evidence>
<dbReference type="EMBL" id="CAAALY010038685">
    <property type="protein sequence ID" value="VEL18793.1"/>
    <property type="molecule type" value="Genomic_DNA"/>
</dbReference>
<gene>
    <name evidence="2" type="ORF">PXEA_LOCUS12233</name>
</gene>
<feature type="compositionally biased region" description="Polar residues" evidence="1">
    <location>
        <begin position="124"/>
        <end position="133"/>
    </location>
</feature>
<feature type="region of interest" description="Disordered" evidence="1">
    <location>
        <begin position="328"/>
        <end position="348"/>
    </location>
</feature>
<dbReference type="AlphaFoldDB" id="A0A448WS26"/>
<feature type="compositionally biased region" description="Pro residues" evidence="1">
    <location>
        <begin position="18"/>
        <end position="32"/>
    </location>
</feature>
<feature type="region of interest" description="Disordered" evidence="1">
    <location>
        <begin position="124"/>
        <end position="147"/>
    </location>
</feature>
<feature type="compositionally biased region" description="Basic residues" evidence="1">
    <location>
        <begin position="391"/>
        <end position="402"/>
    </location>
</feature>
<evidence type="ECO:0000313" key="2">
    <source>
        <dbReference type="EMBL" id="VEL18793.1"/>
    </source>
</evidence>
<protein>
    <submittedName>
        <fullName evidence="2">Uncharacterized protein</fullName>
    </submittedName>
</protein>
<feature type="region of interest" description="Disordered" evidence="1">
    <location>
        <begin position="391"/>
        <end position="430"/>
    </location>
</feature>
<organism evidence="2 3">
    <name type="scientific">Protopolystoma xenopodis</name>
    <dbReference type="NCBI Taxonomy" id="117903"/>
    <lineage>
        <taxon>Eukaryota</taxon>
        <taxon>Metazoa</taxon>
        <taxon>Spiralia</taxon>
        <taxon>Lophotrochozoa</taxon>
        <taxon>Platyhelminthes</taxon>
        <taxon>Monogenea</taxon>
        <taxon>Polyopisthocotylea</taxon>
        <taxon>Polystomatidea</taxon>
        <taxon>Polystomatidae</taxon>
        <taxon>Protopolystoma</taxon>
    </lineage>
</organism>
<sequence length="430" mass="48075">RRRPTNGTARRAIGSQPPLSPPPPSSSPPAPLPHHSLHLPLRPTELAPPSDRPQVAPRGHKHTGSHKSVVNTASARLEMGSRRRPSPLPPDRPVLPTGPAQLSVDKCLQTFLASSRVAKMMNAQRNNAASASVRNPKDEGRQQTMPKPMPMLMPMPHLKPSESHVNGVAEEPCAATALHAKQAKSQTEAKSGRPVWLERISSRLLRKRFNKTLCDCQAESQRQKHNRHVHRSQVAESPLKPAASQHRCRHQQLQHCGLREHYLSETERKWLDWKLARYREKLLANYCQSTFNRCRSDSCSSVSSANSAADPAKLANSATLADRGLSLLQPSSPCSSPASSFSSSQSDSSIEWQEVGKPSFVQTIQPTGQSQAMFDHNKMSSHSHACHYRLHDRKHQQQHQKQHQQQQQQLPLKELQSLAQRHHHTSRHPH</sequence>
<feature type="region of interest" description="Disordered" evidence="1">
    <location>
        <begin position="1"/>
        <end position="100"/>
    </location>
</feature>
<name>A0A448WS26_9PLAT</name>
<keyword evidence="3" id="KW-1185">Reference proteome</keyword>
<proteinExistence type="predicted"/>